<dbReference type="PANTHER" id="PTHR38479">
    <property type="entry name" value="LMO0824 PROTEIN"/>
    <property type="match status" value="1"/>
</dbReference>
<dbReference type="RefSeq" id="WP_344112716.1">
    <property type="nucleotide sequence ID" value="NZ_BAAANE010000006.1"/>
</dbReference>
<keyword evidence="2" id="KW-1185">Reference proteome</keyword>
<dbReference type="PANTHER" id="PTHR38479:SF2">
    <property type="entry name" value="WINGED HELIX DNA-BINDING DOMAIN-CONTAINING PROTEIN"/>
    <property type="match status" value="1"/>
</dbReference>
<evidence type="ECO:0000313" key="1">
    <source>
        <dbReference type="EMBL" id="GAA1642547.1"/>
    </source>
</evidence>
<name>A0ABP4RE67_9ACTN</name>
<proteinExistence type="predicted"/>
<protein>
    <submittedName>
        <fullName evidence="1">Winged helix DNA-binding domain-containing protein</fullName>
    </submittedName>
</protein>
<organism evidence="1 2">
    <name type="scientific">Kribbella alba</name>
    <dbReference type="NCBI Taxonomy" id="190197"/>
    <lineage>
        <taxon>Bacteria</taxon>
        <taxon>Bacillati</taxon>
        <taxon>Actinomycetota</taxon>
        <taxon>Actinomycetes</taxon>
        <taxon>Propionibacteriales</taxon>
        <taxon>Kribbellaceae</taxon>
        <taxon>Kribbella</taxon>
    </lineage>
</organism>
<dbReference type="EMBL" id="BAAANE010000006">
    <property type="protein sequence ID" value="GAA1642547.1"/>
    <property type="molecule type" value="Genomic_DNA"/>
</dbReference>
<sequence length="368" mass="40565">MTVLSQRALNRATLSRQWLLERRPASALEAIEQLVGMQSQAALAPYTGLWTRLVDFDPAELVGLMHDRSVVRLSLMRSTIHLVSATDALGIYPLTRPVHARGLASNQTIAPLRATIDLDALAVAGRRLLSAQPLSGPDLGAALAEEFPGYEPAALSRAVRDLLAGVQVPPRGIWGKGGQPITTTLESWLDRPLTPYTLETLVLRYLAAFGPASPMDMQQWSGLTHLTEIFDRLLPQLRTYTHEETRRRLYDLASITLPDRDTPAPVRFLPEFDNLYLSHADRTRILADAHRPKVFTNNGIIKATVLHNGLPIATWKASLTKSTAHLELTPLTAIPKHDRGAIEAEAYRLLTFLAPTAQSHTIEFASVP</sequence>
<accession>A0ABP4RE67</accession>
<keyword evidence="1" id="KW-0238">DNA-binding</keyword>
<reference evidence="2" key="1">
    <citation type="journal article" date="2019" name="Int. J. Syst. Evol. Microbiol.">
        <title>The Global Catalogue of Microorganisms (GCM) 10K type strain sequencing project: providing services to taxonomists for standard genome sequencing and annotation.</title>
        <authorList>
            <consortium name="The Broad Institute Genomics Platform"/>
            <consortium name="The Broad Institute Genome Sequencing Center for Infectious Disease"/>
            <person name="Wu L."/>
            <person name="Ma J."/>
        </authorList>
    </citation>
    <scope>NUCLEOTIDE SEQUENCE [LARGE SCALE GENOMIC DNA]</scope>
    <source>
        <strain evidence="2">JCM 14306</strain>
    </source>
</reference>
<dbReference type="Proteomes" id="UP001501319">
    <property type="component" value="Unassembled WGS sequence"/>
</dbReference>
<evidence type="ECO:0000313" key="2">
    <source>
        <dbReference type="Proteomes" id="UP001501319"/>
    </source>
</evidence>
<dbReference type="GO" id="GO:0003677">
    <property type="term" value="F:DNA binding"/>
    <property type="evidence" value="ECO:0007669"/>
    <property type="project" value="UniProtKB-KW"/>
</dbReference>
<dbReference type="Pfam" id="PF06224">
    <property type="entry name" value="AlkZ-like"/>
    <property type="match status" value="1"/>
</dbReference>
<comment type="caution">
    <text evidence="1">The sequence shown here is derived from an EMBL/GenBank/DDBJ whole genome shotgun (WGS) entry which is preliminary data.</text>
</comment>
<gene>
    <name evidence="1" type="ORF">GCM10009744_35860</name>
</gene>
<dbReference type="InterPro" id="IPR009351">
    <property type="entry name" value="AlkZ-like"/>
</dbReference>